<dbReference type="Pfam" id="PF18593">
    <property type="entry name" value="CdiI_2"/>
    <property type="match status" value="1"/>
</dbReference>
<keyword evidence="3" id="KW-1185">Reference proteome</keyword>
<dbReference type="InterPro" id="IPR041129">
    <property type="entry name" value="CdiI_2"/>
</dbReference>
<organism evidence="2 3">
    <name type="scientific">Brenneria tiliae</name>
    <dbReference type="NCBI Taxonomy" id="2914984"/>
    <lineage>
        <taxon>Bacteria</taxon>
        <taxon>Pseudomonadati</taxon>
        <taxon>Pseudomonadota</taxon>
        <taxon>Gammaproteobacteria</taxon>
        <taxon>Enterobacterales</taxon>
        <taxon>Pectobacteriaceae</taxon>
        <taxon>Brenneria</taxon>
    </lineage>
</organism>
<gene>
    <name evidence="2" type="ORF">MFP26_05935</name>
</gene>
<feature type="domain" description="CdiI immunity protein" evidence="1">
    <location>
        <begin position="4"/>
        <end position="77"/>
    </location>
</feature>
<proteinExistence type="predicted"/>
<evidence type="ECO:0000313" key="2">
    <source>
        <dbReference type="EMBL" id="MCL2892235.1"/>
    </source>
</evidence>
<name>A0ABT0MQW9_9GAMM</name>
<comment type="caution">
    <text evidence="2">The sequence shown here is derived from an EMBL/GenBank/DDBJ whole genome shotgun (WGS) entry which is preliminary data.</text>
</comment>
<evidence type="ECO:0000259" key="1">
    <source>
        <dbReference type="Pfam" id="PF18593"/>
    </source>
</evidence>
<accession>A0ABT0MQW9</accession>
<evidence type="ECO:0000313" key="3">
    <source>
        <dbReference type="Proteomes" id="UP001203069"/>
    </source>
</evidence>
<dbReference type="RefSeq" id="WP_249243985.1">
    <property type="nucleotide sequence ID" value="NZ_JAKPBZ010000106.1"/>
</dbReference>
<dbReference type="EMBL" id="JAKPBZ010000106">
    <property type="protein sequence ID" value="MCL2892235.1"/>
    <property type="molecule type" value="Genomic_DNA"/>
</dbReference>
<reference evidence="2 3" key="1">
    <citation type="submission" date="2022-02" db="EMBL/GenBank/DDBJ databases">
        <title>Description of Brenneria tiliae sp. nov. isolated from symptomatic Tilia x moltkei and Tilia x europaea trees in the UK.</title>
        <authorList>
            <person name="Kile H."/>
        </authorList>
    </citation>
    <scope>NUCLEOTIDE SEQUENCE [LARGE SCALE GENOMIC DNA]</scope>
    <source>
        <strain evidence="2 3">MC1SB4.1</strain>
    </source>
</reference>
<sequence length="94" mass="10655">MEDELDIMIHGSLNQDFEYITDANSMDEAIDVYVSDLGEIERDSLKQEVLNFLALGDDKIKSEFNIRYKNEFAPEDGKGLLLQVLKVLAAIKSD</sequence>
<protein>
    <submittedName>
        <fullName evidence="2">Contact-dependent growth inhibition system immunity protein</fullName>
    </submittedName>
</protein>
<dbReference type="Proteomes" id="UP001203069">
    <property type="component" value="Unassembled WGS sequence"/>
</dbReference>